<evidence type="ECO:0000313" key="11">
    <source>
        <dbReference type="EMBL" id="KAI1720217.1"/>
    </source>
</evidence>
<evidence type="ECO:0000256" key="2">
    <source>
        <dbReference type="ARBA" id="ARBA00022448"/>
    </source>
</evidence>
<dbReference type="Pfam" id="PF07885">
    <property type="entry name" value="Ion_trans_2"/>
    <property type="match status" value="2"/>
</dbReference>
<dbReference type="Proteomes" id="UP001201812">
    <property type="component" value="Unassembled WGS sequence"/>
</dbReference>
<dbReference type="AlphaFoldDB" id="A0AAD4N9Y7"/>
<evidence type="ECO:0000256" key="7">
    <source>
        <dbReference type="ARBA" id="ARBA00023303"/>
    </source>
</evidence>
<proteinExistence type="inferred from homology"/>
<feature type="transmembrane region" description="Helical" evidence="9">
    <location>
        <begin position="204"/>
        <end position="230"/>
    </location>
</feature>
<protein>
    <submittedName>
        <fullName evidence="11">Ion channel domain-containing protein</fullName>
    </submittedName>
</protein>
<feature type="domain" description="Potassium channel" evidence="10">
    <location>
        <begin position="295"/>
        <end position="369"/>
    </location>
</feature>
<dbReference type="PRINTS" id="PR01333">
    <property type="entry name" value="2POREKCHANEL"/>
</dbReference>
<evidence type="ECO:0000256" key="4">
    <source>
        <dbReference type="ARBA" id="ARBA00022989"/>
    </source>
</evidence>
<keyword evidence="3 8" id="KW-0812">Transmembrane</keyword>
<evidence type="ECO:0000256" key="3">
    <source>
        <dbReference type="ARBA" id="ARBA00022692"/>
    </source>
</evidence>
<keyword evidence="6 9" id="KW-0472">Membrane</keyword>
<dbReference type="Gene3D" id="1.10.287.70">
    <property type="match status" value="1"/>
</dbReference>
<dbReference type="InterPro" id="IPR013099">
    <property type="entry name" value="K_chnl_dom"/>
</dbReference>
<dbReference type="SUPFAM" id="SSF81324">
    <property type="entry name" value="Voltage-gated potassium channels"/>
    <property type="match status" value="2"/>
</dbReference>
<evidence type="ECO:0000256" key="9">
    <source>
        <dbReference type="SAM" id="Phobius"/>
    </source>
</evidence>
<reference evidence="11" key="1">
    <citation type="submission" date="2022-01" db="EMBL/GenBank/DDBJ databases">
        <title>Genome Sequence Resource for Two Populations of Ditylenchus destructor, the Migratory Endoparasitic Phytonematode.</title>
        <authorList>
            <person name="Zhang H."/>
            <person name="Lin R."/>
            <person name="Xie B."/>
        </authorList>
    </citation>
    <scope>NUCLEOTIDE SEQUENCE</scope>
    <source>
        <strain evidence="11">BazhouSP</strain>
    </source>
</reference>
<evidence type="ECO:0000259" key="10">
    <source>
        <dbReference type="Pfam" id="PF07885"/>
    </source>
</evidence>
<name>A0AAD4N9Y7_9BILA</name>
<evidence type="ECO:0000256" key="5">
    <source>
        <dbReference type="ARBA" id="ARBA00023065"/>
    </source>
</evidence>
<keyword evidence="7 8" id="KW-0407">Ion channel</keyword>
<evidence type="ECO:0000256" key="8">
    <source>
        <dbReference type="RuleBase" id="RU003857"/>
    </source>
</evidence>
<dbReference type="GO" id="GO:0015271">
    <property type="term" value="F:outward rectifier potassium channel activity"/>
    <property type="evidence" value="ECO:0007669"/>
    <property type="project" value="TreeGrafter"/>
</dbReference>
<evidence type="ECO:0000256" key="1">
    <source>
        <dbReference type="ARBA" id="ARBA00004141"/>
    </source>
</evidence>
<feature type="transmembrane region" description="Helical" evidence="9">
    <location>
        <begin position="342"/>
        <end position="368"/>
    </location>
</feature>
<evidence type="ECO:0000313" key="12">
    <source>
        <dbReference type="Proteomes" id="UP001201812"/>
    </source>
</evidence>
<comment type="similarity">
    <text evidence="8">Belongs to the two pore domain potassium channel (TC 1.A.1.8) family.</text>
</comment>
<keyword evidence="12" id="KW-1185">Reference proteome</keyword>
<feature type="transmembrane region" description="Helical" evidence="9">
    <location>
        <begin position="319"/>
        <end position="336"/>
    </location>
</feature>
<sequence>MGSDSTDGASRLQTLCGNLKPIIFHTSMVLGIGLYTLAGAYIIQNLEAARTDEYIHHRNVRQTSLLDHSGEMPQNASSAHFHHHSFRAHKHALTRSRKCVVHTMRQISSEGRCQMEKESLLESLDQCYEQDLKLLLRMTVIAATNANIYSETRRKSKVSLVRETDDEGWEYWTFKDSVVFCFTLITTIGYGNVAPQTVRGQAFVILYGLIGIPFTMLAIANIGQFLARFLRYIIMLRKSLYRRIRGAWSRIFRSRDATTPHLSLIIYNRMVRHGDYYSSSYDENETEETLVLLIAFVLYIILGSFAINAYEPNMDYSKAIYFNFITLMTIGLGDIVPQNARYLPFTLAYFVMGLALTTCAIEIFANYLRKLHYFGRKVDRVANIHVWFGAKRLTIKQLVKGLGDQFDLPEKKIEKLNLETLVQNAIKVESGEIAPFRSVPTAKPICVTDLRYGLRDGQIIFIDEDPDSCQ</sequence>
<feature type="transmembrane region" description="Helical" evidence="9">
    <location>
        <begin position="290"/>
        <end position="307"/>
    </location>
</feature>
<organism evidence="11 12">
    <name type="scientific">Ditylenchus destructor</name>
    <dbReference type="NCBI Taxonomy" id="166010"/>
    <lineage>
        <taxon>Eukaryota</taxon>
        <taxon>Metazoa</taxon>
        <taxon>Ecdysozoa</taxon>
        <taxon>Nematoda</taxon>
        <taxon>Chromadorea</taxon>
        <taxon>Rhabditida</taxon>
        <taxon>Tylenchina</taxon>
        <taxon>Tylenchomorpha</taxon>
        <taxon>Sphaerularioidea</taxon>
        <taxon>Anguinidae</taxon>
        <taxon>Anguininae</taxon>
        <taxon>Ditylenchus</taxon>
    </lineage>
</organism>
<dbReference type="InterPro" id="IPR003280">
    <property type="entry name" value="2pore_dom_K_chnl"/>
</dbReference>
<dbReference type="PANTHER" id="PTHR11003:SF97">
    <property type="entry name" value="POTASSIUM CHANNEL DOMAIN-CONTAINING PROTEIN"/>
    <property type="match status" value="1"/>
</dbReference>
<keyword evidence="4 9" id="KW-1133">Transmembrane helix</keyword>
<comment type="subcellular location">
    <subcellularLocation>
        <location evidence="1">Membrane</location>
        <topology evidence="1">Multi-pass membrane protein</topology>
    </subcellularLocation>
</comment>
<evidence type="ECO:0000256" key="6">
    <source>
        <dbReference type="ARBA" id="ARBA00023136"/>
    </source>
</evidence>
<dbReference type="EMBL" id="JAKKPZ010000006">
    <property type="protein sequence ID" value="KAI1720217.1"/>
    <property type="molecule type" value="Genomic_DNA"/>
</dbReference>
<accession>A0AAD4N9Y7</accession>
<keyword evidence="5 8" id="KW-0406">Ion transport</keyword>
<dbReference type="GO" id="GO:0022841">
    <property type="term" value="F:potassium ion leak channel activity"/>
    <property type="evidence" value="ECO:0007669"/>
    <property type="project" value="TreeGrafter"/>
</dbReference>
<comment type="caution">
    <text evidence="11">The sequence shown here is derived from an EMBL/GenBank/DDBJ whole genome shotgun (WGS) entry which is preliminary data.</text>
</comment>
<gene>
    <name evidence="11" type="ORF">DdX_05597</name>
</gene>
<dbReference type="GO" id="GO:0030322">
    <property type="term" value="P:stabilization of membrane potential"/>
    <property type="evidence" value="ECO:0007669"/>
    <property type="project" value="TreeGrafter"/>
</dbReference>
<feature type="domain" description="Potassium channel" evidence="10">
    <location>
        <begin position="160"/>
        <end position="227"/>
    </location>
</feature>
<dbReference type="PANTHER" id="PTHR11003">
    <property type="entry name" value="POTASSIUM CHANNEL, SUBFAMILY K"/>
    <property type="match status" value="1"/>
</dbReference>
<keyword evidence="2 8" id="KW-0813">Transport</keyword>
<feature type="transmembrane region" description="Helical" evidence="9">
    <location>
        <begin position="22"/>
        <end position="43"/>
    </location>
</feature>
<dbReference type="GO" id="GO:0005886">
    <property type="term" value="C:plasma membrane"/>
    <property type="evidence" value="ECO:0007669"/>
    <property type="project" value="TreeGrafter"/>
</dbReference>